<dbReference type="EMBL" id="CP001336">
    <property type="protein sequence ID" value="ACL20273.1"/>
    <property type="molecule type" value="Genomic_DNA"/>
</dbReference>
<dbReference type="HOGENOM" id="CLU_838686_0_0_9"/>
<dbReference type="Gene3D" id="3.10.350.10">
    <property type="entry name" value="LysM domain"/>
    <property type="match status" value="1"/>
</dbReference>
<dbReference type="Proteomes" id="UP000007726">
    <property type="component" value="Chromosome"/>
</dbReference>
<evidence type="ECO:0000313" key="3">
    <source>
        <dbReference type="EMBL" id="ACL20273.1"/>
    </source>
</evidence>
<dbReference type="SMART" id="SM00257">
    <property type="entry name" value="LysM"/>
    <property type="match status" value="1"/>
</dbReference>
<dbReference type="Pfam" id="PF01476">
    <property type="entry name" value="LysM"/>
    <property type="match status" value="1"/>
</dbReference>
<accession>B8FSR2</accession>
<evidence type="ECO:0000259" key="2">
    <source>
        <dbReference type="PROSITE" id="PS51782"/>
    </source>
</evidence>
<dbReference type="SUPFAM" id="SSF54106">
    <property type="entry name" value="LysM domain"/>
    <property type="match status" value="1"/>
</dbReference>
<organism evidence="3 4">
    <name type="scientific">Desulfitobacterium hafniense (strain DSM 10664 / DCB-2)</name>
    <dbReference type="NCBI Taxonomy" id="272564"/>
    <lineage>
        <taxon>Bacteria</taxon>
        <taxon>Bacillati</taxon>
        <taxon>Bacillota</taxon>
        <taxon>Clostridia</taxon>
        <taxon>Eubacteriales</taxon>
        <taxon>Desulfitobacteriaceae</taxon>
        <taxon>Desulfitobacterium</taxon>
    </lineage>
</organism>
<dbReference type="KEGG" id="dhd:Dhaf_2242"/>
<evidence type="ECO:0000256" key="1">
    <source>
        <dbReference type="SAM" id="SignalP"/>
    </source>
</evidence>
<dbReference type="CDD" id="cd00118">
    <property type="entry name" value="LysM"/>
    <property type="match status" value="1"/>
</dbReference>
<protein>
    <submittedName>
        <fullName evidence="3">Peptidoglycan-binding LysM</fullName>
    </submittedName>
</protein>
<keyword evidence="1" id="KW-0732">Signal</keyword>
<feature type="signal peptide" evidence="1">
    <location>
        <begin position="1"/>
        <end position="24"/>
    </location>
</feature>
<proteinExistence type="predicted"/>
<evidence type="ECO:0000313" key="4">
    <source>
        <dbReference type="Proteomes" id="UP000007726"/>
    </source>
</evidence>
<gene>
    <name evidence="3" type="ordered locus">Dhaf_2242</name>
</gene>
<dbReference type="InterPro" id="IPR018392">
    <property type="entry name" value="LysM"/>
</dbReference>
<feature type="chain" id="PRO_5002872463" evidence="1">
    <location>
        <begin position="25"/>
        <end position="334"/>
    </location>
</feature>
<sequence length="334" mass="36157">MKKTLGIILSISLAFSVLALPIFAAVDTTTSATVEAATPAAPATPAKPAATAPAAAPSVDTSKIAAGTYYTVVSGDFFWQIAAKHGLTIDALAKLNPQIKNVNLIFPGQKILVKAEEAAAASTSTSTSTSTAAVAPAAKKLYQGIGMVANYRDNTARQKDHDNLNITTVAALFDDAGKIVKLQFDVVEILPDMFPGWMDPEAADKSFYKDAQANGFNWETKKEEGDAYGMKASAVSGKEWWEQMNFYEEYFKGKTVAEVQDWFAKYCDANGRPYKMAYPEKLTDADKAKVATFTEAEKKMLVDVTTGATMSLQDPHSRFIDALVKAYEVRKEVK</sequence>
<feature type="domain" description="LysM" evidence="2">
    <location>
        <begin position="68"/>
        <end position="113"/>
    </location>
</feature>
<dbReference type="InterPro" id="IPR036779">
    <property type="entry name" value="LysM_dom_sf"/>
</dbReference>
<reference evidence="3 4" key="1">
    <citation type="journal article" date="2012" name="BMC Microbiol.">
        <title>Genome sequence of Desulfitobacterium hafniense DCB-2, a Gram-positive anaerobe capable of dehalogenation and metal reduction.</title>
        <authorList>
            <person name="Kim S.H."/>
            <person name="Harzman C."/>
            <person name="Davis J.K."/>
            <person name="Hutcheson R."/>
            <person name="Broderick J.B."/>
            <person name="Marsh T.L."/>
            <person name="Tiedje J.M."/>
        </authorList>
    </citation>
    <scope>NUCLEOTIDE SEQUENCE [LARGE SCALE GENOMIC DNA]</scope>
    <source>
        <strain evidence="4">DSM 10664 / DCB-2</strain>
    </source>
</reference>
<dbReference type="RefSeq" id="WP_015943950.1">
    <property type="nucleotide sequence ID" value="NC_011830.1"/>
</dbReference>
<dbReference type="AlphaFoldDB" id="B8FSR2"/>
<dbReference type="PROSITE" id="PS51782">
    <property type="entry name" value="LYSM"/>
    <property type="match status" value="1"/>
</dbReference>
<name>B8FSR2_DESHD</name>
<dbReference type="Gene3D" id="3.90.1010.20">
    <property type="match status" value="1"/>
</dbReference>